<keyword evidence="2" id="KW-0813">Transport</keyword>
<dbReference type="AlphaFoldDB" id="A0A0P9D376"/>
<dbReference type="SUPFAM" id="SSF53850">
    <property type="entry name" value="Periplasmic binding protein-like II"/>
    <property type="match status" value="1"/>
</dbReference>
<name>A0A0P9D376_9BACL</name>
<dbReference type="GO" id="GO:1901982">
    <property type="term" value="F:maltose binding"/>
    <property type="evidence" value="ECO:0007669"/>
    <property type="project" value="TreeGrafter"/>
</dbReference>
<evidence type="ECO:0008006" key="7">
    <source>
        <dbReference type="Google" id="ProtNLM"/>
    </source>
</evidence>
<dbReference type="PANTHER" id="PTHR30061:SF50">
    <property type="entry name" value="MALTOSE_MALTODEXTRIN-BINDING PERIPLASMIC PROTEIN"/>
    <property type="match status" value="1"/>
</dbReference>
<evidence type="ECO:0000256" key="1">
    <source>
        <dbReference type="ARBA" id="ARBA00008520"/>
    </source>
</evidence>
<evidence type="ECO:0000313" key="6">
    <source>
        <dbReference type="Proteomes" id="UP000050482"/>
    </source>
</evidence>
<evidence type="ECO:0000313" key="5">
    <source>
        <dbReference type="EMBL" id="KPV43961.1"/>
    </source>
</evidence>
<dbReference type="Pfam" id="PF01547">
    <property type="entry name" value="SBP_bac_1"/>
    <property type="match status" value="1"/>
</dbReference>
<dbReference type="PROSITE" id="PS51257">
    <property type="entry name" value="PROKAR_LIPOPROTEIN"/>
    <property type="match status" value="1"/>
</dbReference>
<proteinExistence type="inferred from homology"/>
<dbReference type="EMBL" id="LJCO01000042">
    <property type="protein sequence ID" value="KPV43961.1"/>
    <property type="molecule type" value="Genomic_DNA"/>
</dbReference>
<feature type="chain" id="PRO_5038676023" description="ABC transporter substrate-binding protein" evidence="4">
    <location>
        <begin position="19"/>
        <end position="434"/>
    </location>
</feature>
<comment type="caution">
    <text evidence="5">The sequence shown here is derived from an EMBL/GenBank/DDBJ whole genome shotgun (WGS) entry which is preliminary data.</text>
</comment>
<dbReference type="InterPro" id="IPR006059">
    <property type="entry name" value="SBP"/>
</dbReference>
<dbReference type="GO" id="GO:0055052">
    <property type="term" value="C:ATP-binding cassette (ABC) transporter complex, substrate-binding subunit-containing"/>
    <property type="evidence" value="ECO:0007669"/>
    <property type="project" value="TreeGrafter"/>
</dbReference>
<keyword evidence="6" id="KW-1185">Reference proteome</keyword>
<dbReference type="Proteomes" id="UP000050482">
    <property type="component" value="Unassembled WGS sequence"/>
</dbReference>
<evidence type="ECO:0000256" key="2">
    <source>
        <dbReference type="ARBA" id="ARBA00022448"/>
    </source>
</evidence>
<evidence type="ECO:0000256" key="4">
    <source>
        <dbReference type="SAM" id="SignalP"/>
    </source>
</evidence>
<dbReference type="RefSeq" id="WP_054968935.1">
    <property type="nucleotide sequence ID" value="NZ_LJCO01000042.1"/>
</dbReference>
<feature type="signal peptide" evidence="4">
    <location>
        <begin position="1"/>
        <end position="18"/>
    </location>
</feature>
<dbReference type="OrthoDB" id="9808332at2"/>
<protein>
    <recommendedName>
        <fullName evidence="7">ABC transporter substrate-binding protein</fullName>
    </recommendedName>
</protein>
<dbReference type="GO" id="GO:0015768">
    <property type="term" value="P:maltose transport"/>
    <property type="evidence" value="ECO:0007669"/>
    <property type="project" value="TreeGrafter"/>
</dbReference>
<dbReference type="PATRIC" id="fig|471514.4.peg.493"/>
<accession>A0A0P9D376</accession>
<gene>
    <name evidence="5" type="ORF">AN477_09590</name>
</gene>
<comment type="similarity">
    <text evidence="1">Belongs to the bacterial solute-binding protein 1 family.</text>
</comment>
<keyword evidence="3 4" id="KW-0732">Signal</keyword>
<sequence>MRIGRKAFYLGLSAATLAAITGCGTSSGNGNASGSQGGTNGSGAIVINFWSSGPAGKGFQSVISNFNKKYKGKYDVVFKAIPYANETELVNSALSAHKQPDILEESLTPSAPYAYEGIEEPIEPLLKSVGINPSKDFPASMWNGTTVNGVHYVAPLDALPTLLYYNKALFKQAGLNPNDPPTTEAQFVSDAEKLTNQSKKQWGFVEQPEFNTWTFPSLLSQFGGQEANASTRKIEFNSPAGLNALNFLYNTIFKWHVSPEGASPNEYSTLFVKGQNAMSMSGSFNVEAFKSALGNNLGIALLPKVGSQNADFLGQNYWWVFKSPSLNAQKKQGIALFMKYMYDNSMTLATEDGLFPTWEPAMKNPQFKNEYSMNVQEEAVKYGVLNPLIPNWGTTSTQNLYQTMDESLLGKLAPQAALSQAASSMQQEVNQLVK</sequence>
<organism evidence="5 6">
    <name type="scientific">Alicyclobacillus ferrooxydans</name>
    <dbReference type="NCBI Taxonomy" id="471514"/>
    <lineage>
        <taxon>Bacteria</taxon>
        <taxon>Bacillati</taxon>
        <taxon>Bacillota</taxon>
        <taxon>Bacilli</taxon>
        <taxon>Bacillales</taxon>
        <taxon>Alicyclobacillaceae</taxon>
        <taxon>Alicyclobacillus</taxon>
    </lineage>
</organism>
<evidence type="ECO:0000256" key="3">
    <source>
        <dbReference type="ARBA" id="ARBA00022729"/>
    </source>
</evidence>
<dbReference type="GO" id="GO:0042956">
    <property type="term" value="P:maltodextrin transmembrane transport"/>
    <property type="evidence" value="ECO:0007669"/>
    <property type="project" value="TreeGrafter"/>
</dbReference>
<dbReference type="PANTHER" id="PTHR30061">
    <property type="entry name" value="MALTOSE-BINDING PERIPLASMIC PROTEIN"/>
    <property type="match status" value="1"/>
</dbReference>
<reference evidence="5 6" key="1">
    <citation type="submission" date="2015-09" db="EMBL/GenBank/DDBJ databases">
        <title>Draft genome sequence of Alicyclobacillus ferrooxydans DSM 22381.</title>
        <authorList>
            <person name="Hemp J."/>
        </authorList>
    </citation>
    <scope>NUCLEOTIDE SEQUENCE [LARGE SCALE GENOMIC DNA]</scope>
    <source>
        <strain evidence="5 6">TC-34</strain>
    </source>
</reference>
<dbReference type="STRING" id="471514.AN477_09590"/>
<dbReference type="Gene3D" id="3.40.190.10">
    <property type="entry name" value="Periplasmic binding protein-like II"/>
    <property type="match status" value="1"/>
</dbReference>